<organism evidence="1 2">
    <name type="scientific">Paenibacillus campinasensis</name>
    <dbReference type="NCBI Taxonomy" id="66347"/>
    <lineage>
        <taxon>Bacteria</taxon>
        <taxon>Bacillati</taxon>
        <taxon>Bacillota</taxon>
        <taxon>Bacilli</taxon>
        <taxon>Bacillales</taxon>
        <taxon>Paenibacillaceae</taxon>
        <taxon>Paenibacillus</taxon>
    </lineage>
</organism>
<name>A0A268ELC7_9BACL</name>
<dbReference type="OrthoDB" id="4931325at2"/>
<reference evidence="1 2" key="1">
    <citation type="submission" date="2017-07" db="EMBL/GenBank/DDBJ databases">
        <title>Isolation and whole genome analysis of endospore-forming bacteria from heroin.</title>
        <authorList>
            <person name="Kalinowski J."/>
            <person name="Ahrens B."/>
            <person name="Al-Dilaimi A."/>
            <person name="Winkler A."/>
            <person name="Wibberg D."/>
            <person name="Schleenbecker U."/>
            <person name="Ruckert C."/>
            <person name="Wolfel R."/>
            <person name="Grass G."/>
        </authorList>
    </citation>
    <scope>NUCLEOTIDE SEQUENCE [LARGE SCALE GENOMIC DNA]</scope>
    <source>
        <strain evidence="1 2">7537-G1</strain>
    </source>
</reference>
<evidence type="ECO:0000313" key="2">
    <source>
        <dbReference type="Proteomes" id="UP000215596"/>
    </source>
</evidence>
<dbReference type="InterPro" id="IPR037026">
    <property type="entry name" value="Vgr_OB-fold_dom_sf"/>
</dbReference>
<protein>
    <recommendedName>
        <fullName evidence="3">Phage baseplate assembly protein V</fullName>
    </recommendedName>
</protein>
<accession>A0A268ELC7</accession>
<dbReference type="AlphaFoldDB" id="A0A268ELC7"/>
<dbReference type="Gene3D" id="2.40.50.230">
    <property type="entry name" value="Gp5 N-terminal domain"/>
    <property type="match status" value="1"/>
</dbReference>
<sequence>MSTNQFRNIFRVGVCSTADPETGTITAVFEDQEDRVSGPLPVITRGGWARSNDMPEPGQEIACLFLANGISDGICIGVVDDEEDPPGTPDQRGVWFEDGSYVYYDRTTQKLMVQAAGGVQFEGDVTITGNLTVDGNITRGGEVI</sequence>
<comment type="caution">
    <text evidence="1">The sequence shown here is derived from an EMBL/GenBank/DDBJ whole genome shotgun (WGS) entry which is preliminary data.</text>
</comment>
<dbReference type="RefSeq" id="WP_095266841.1">
    <property type="nucleotide sequence ID" value="NZ_NPBY01000061.1"/>
</dbReference>
<gene>
    <name evidence="1" type="ORF">CHH67_18960</name>
</gene>
<proteinExistence type="predicted"/>
<dbReference type="EMBL" id="NPBY01000061">
    <property type="protein sequence ID" value="PAD73916.1"/>
    <property type="molecule type" value="Genomic_DNA"/>
</dbReference>
<evidence type="ECO:0008006" key="3">
    <source>
        <dbReference type="Google" id="ProtNLM"/>
    </source>
</evidence>
<dbReference type="Proteomes" id="UP000215596">
    <property type="component" value="Unassembled WGS sequence"/>
</dbReference>
<evidence type="ECO:0000313" key="1">
    <source>
        <dbReference type="EMBL" id="PAD73916.1"/>
    </source>
</evidence>